<feature type="region of interest" description="Disordered" evidence="1">
    <location>
        <begin position="210"/>
        <end position="268"/>
    </location>
</feature>
<evidence type="ECO:0000313" key="4">
    <source>
        <dbReference type="Proteomes" id="UP001058860"/>
    </source>
</evidence>
<sequence length="268" mass="28249">MNRTHAVRVAAGAVPVAAAAVAGVRPPGFRRPGAIETRAARRRRERAERRTQVLGVLAGCLTAAVVGGEVARVWRRGSAPLPAETQDLVGAAEEAVRETVAVAREGYRVASAEERALVNLLLSFTATFGVARLTTHGIRTRGRVGPFRNLVVGDSHVHHFVPGILLAFLSGGAGLIARDESLDPFLAVPFGAGGGADVRRIRAPAQARRRLLDRGGHRQRADRPHDGGDDVGRRTRPAGAEARRTSGARCIVGAVEEQPPAPTTSPSP</sequence>
<dbReference type="RefSeq" id="WP_353865110.1">
    <property type="nucleotide sequence ID" value="NZ_CP088295.1"/>
</dbReference>
<reference evidence="4" key="1">
    <citation type="submission" date="2021-11" db="EMBL/GenBank/DDBJ databases">
        <title>Cultivation dependent microbiological survey of springs from the worlds oldest radium mine currently devoted to the extraction of radon-saturated water.</title>
        <authorList>
            <person name="Kapinusova G."/>
            <person name="Smrhova T."/>
            <person name="Strejcek M."/>
            <person name="Suman J."/>
            <person name="Jani K."/>
            <person name="Pajer P."/>
            <person name="Uhlik O."/>
        </authorList>
    </citation>
    <scope>NUCLEOTIDE SEQUENCE [LARGE SCALE GENOMIC DNA]</scope>
    <source>
        <strain evidence="4">J379</strain>
    </source>
</reference>
<gene>
    <name evidence="3" type="ORF">LRS13_03625</name>
</gene>
<protein>
    <submittedName>
        <fullName evidence="3">Uncharacterized protein</fullName>
    </submittedName>
</protein>
<proteinExistence type="predicted"/>
<evidence type="ECO:0000256" key="1">
    <source>
        <dbReference type="SAM" id="MobiDB-lite"/>
    </source>
</evidence>
<keyword evidence="2" id="KW-0812">Transmembrane</keyword>
<keyword evidence="2" id="KW-0472">Membrane</keyword>
<evidence type="ECO:0000256" key="2">
    <source>
        <dbReference type="SAM" id="Phobius"/>
    </source>
</evidence>
<name>A0ABY5PJ15_9ACTN</name>
<accession>A0ABY5PJ15</accession>
<dbReference type="EMBL" id="CP088295">
    <property type="protein sequence ID" value="UUY04635.1"/>
    <property type="molecule type" value="Genomic_DNA"/>
</dbReference>
<keyword evidence="2" id="KW-1133">Transmembrane helix</keyword>
<evidence type="ECO:0000313" key="3">
    <source>
        <dbReference type="EMBL" id="UUY04635.1"/>
    </source>
</evidence>
<feature type="compositionally biased region" description="Pro residues" evidence="1">
    <location>
        <begin position="259"/>
        <end position="268"/>
    </location>
</feature>
<feature type="transmembrane region" description="Helical" evidence="2">
    <location>
        <begin position="53"/>
        <end position="74"/>
    </location>
</feature>
<keyword evidence="4" id="KW-1185">Reference proteome</keyword>
<feature type="compositionally biased region" description="Basic and acidic residues" evidence="1">
    <location>
        <begin position="210"/>
        <end position="233"/>
    </location>
</feature>
<organism evidence="3 4">
    <name type="scientific">Svornostia abyssi</name>
    <dbReference type="NCBI Taxonomy" id="2898438"/>
    <lineage>
        <taxon>Bacteria</taxon>
        <taxon>Bacillati</taxon>
        <taxon>Actinomycetota</taxon>
        <taxon>Thermoleophilia</taxon>
        <taxon>Solirubrobacterales</taxon>
        <taxon>Baekduiaceae</taxon>
        <taxon>Svornostia</taxon>
    </lineage>
</organism>
<dbReference type="Proteomes" id="UP001058860">
    <property type="component" value="Chromosome"/>
</dbReference>